<organism evidence="8 9">
    <name type="scientific">Zoogloea oleivorans</name>
    <dbReference type="NCBI Taxonomy" id="1552750"/>
    <lineage>
        <taxon>Bacteria</taxon>
        <taxon>Pseudomonadati</taxon>
        <taxon>Pseudomonadota</taxon>
        <taxon>Betaproteobacteria</taxon>
        <taxon>Rhodocyclales</taxon>
        <taxon>Zoogloeaceae</taxon>
        <taxon>Zoogloea</taxon>
    </lineage>
</organism>
<dbReference type="InterPro" id="IPR014307">
    <property type="entry name" value="Xanthine_DH_ssu"/>
</dbReference>
<keyword evidence="3" id="KW-0274">FAD</keyword>
<dbReference type="RefSeq" id="WP_148578057.1">
    <property type="nucleotide sequence ID" value="NZ_SDKK01000004.1"/>
</dbReference>
<dbReference type="Pfam" id="PF00941">
    <property type="entry name" value="FAD_binding_5"/>
    <property type="match status" value="1"/>
</dbReference>
<feature type="domain" description="FAD-binding PCMH-type" evidence="7">
    <location>
        <begin position="195"/>
        <end position="368"/>
    </location>
</feature>
<dbReference type="PIRSF" id="PIRSF036557">
    <property type="entry name" value="XdhA_RC"/>
    <property type="match status" value="1"/>
</dbReference>
<dbReference type="SUPFAM" id="SSF55447">
    <property type="entry name" value="CO dehydrogenase flavoprotein C-terminal domain-like"/>
    <property type="match status" value="1"/>
</dbReference>
<evidence type="ECO:0000256" key="4">
    <source>
        <dbReference type="ARBA" id="ARBA00023002"/>
    </source>
</evidence>
<sequence>MSERTIQFYFRGAIRQLEGAAPTRTVLQYLREDAHATGTKEGCAEGDCGACTVVLGEKVDGALQLRAVNACLQFVPTLDGKALFTVEDLAAIGPSARTGLLHPVQQGLVDRHASQCGFCTPGFAMSLFALYENNPQCPSRAAVCDALSGNLCRCTGYRPILDAVPAAYTRKRVSLDRPAVLAALDEMAALPTLDYAAAGQRFIAPRSLAELAATRLARPQARLLAGATDVGLWVTKQLRQLDDLIYLGAVPELKVIRVDEESLFIGAGVSLTDAFDALNTFEPAWAELARRFASTPIRNAGTLGGNLANGSPIGDAMPGLIALGAQIVLHKGEQRRRLPLEDFYLAYQQTALTPGEFVQAVLIPAPPAGQLFRTWKVAKRTDQDISAVCGAFALTLTDDIVSQARIAFGGVAATPLRARATERFLLDKPWCAATVEAAMDVLKNEYTPLSDLRASAAYRRQVTASLLRRLWLENSAASGMPVRLADVETLP</sequence>
<dbReference type="InterPro" id="IPR016208">
    <property type="entry name" value="Ald_Oxase/xanthine_DH-like"/>
</dbReference>
<name>A0A6C2D5I0_9RHOO</name>
<dbReference type="GO" id="GO:0071949">
    <property type="term" value="F:FAD binding"/>
    <property type="evidence" value="ECO:0007669"/>
    <property type="project" value="InterPro"/>
</dbReference>
<gene>
    <name evidence="8" type="primary">xdhA</name>
    <name evidence="8" type="ORF">ETQ85_05495</name>
</gene>
<dbReference type="NCBIfam" id="TIGR02963">
    <property type="entry name" value="xanthine_xdhA"/>
    <property type="match status" value="1"/>
</dbReference>
<dbReference type="InterPro" id="IPR001041">
    <property type="entry name" value="2Fe-2S_ferredoxin-type"/>
</dbReference>
<dbReference type="PANTHER" id="PTHR45444">
    <property type="entry name" value="XANTHINE DEHYDROGENASE"/>
    <property type="match status" value="1"/>
</dbReference>
<dbReference type="PROSITE" id="PS51085">
    <property type="entry name" value="2FE2S_FER_2"/>
    <property type="match status" value="1"/>
</dbReference>
<dbReference type="InterPro" id="IPR016167">
    <property type="entry name" value="FAD-bd_PCMH_sub1"/>
</dbReference>
<evidence type="ECO:0000313" key="8">
    <source>
        <dbReference type="EMBL" id="TYC60855.1"/>
    </source>
</evidence>
<evidence type="ECO:0000256" key="3">
    <source>
        <dbReference type="ARBA" id="ARBA00022827"/>
    </source>
</evidence>
<dbReference type="InterPro" id="IPR036318">
    <property type="entry name" value="FAD-bd_PCMH-like_sf"/>
</dbReference>
<dbReference type="InterPro" id="IPR002346">
    <property type="entry name" value="Mopterin_DH_FAD-bd"/>
</dbReference>
<dbReference type="Gene3D" id="3.30.43.10">
    <property type="entry name" value="Uridine Diphospho-n-acetylenolpyruvylglucosamine Reductase, domain 2"/>
    <property type="match status" value="1"/>
</dbReference>
<dbReference type="GO" id="GO:0051537">
    <property type="term" value="F:2 iron, 2 sulfur cluster binding"/>
    <property type="evidence" value="ECO:0007669"/>
    <property type="project" value="InterPro"/>
</dbReference>
<dbReference type="InterPro" id="IPR012175">
    <property type="entry name" value="Xanth_DH_ssu_bac"/>
</dbReference>
<dbReference type="SUPFAM" id="SSF54292">
    <property type="entry name" value="2Fe-2S ferredoxin-like"/>
    <property type="match status" value="1"/>
</dbReference>
<dbReference type="InterPro" id="IPR006058">
    <property type="entry name" value="2Fe2S_fd_BS"/>
</dbReference>
<evidence type="ECO:0000259" key="6">
    <source>
        <dbReference type="PROSITE" id="PS51085"/>
    </source>
</evidence>
<dbReference type="Pfam" id="PF01799">
    <property type="entry name" value="Fer2_2"/>
    <property type="match status" value="1"/>
</dbReference>
<dbReference type="GO" id="GO:0005506">
    <property type="term" value="F:iron ion binding"/>
    <property type="evidence" value="ECO:0007669"/>
    <property type="project" value="InterPro"/>
</dbReference>
<feature type="domain" description="2Fe-2S ferredoxin-type" evidence="6">
    <location>
        <begin position="4"/>
        <end position="89"/>
    </location>
</feature>
<dbReference type="InterPro" id="IPR012675">
    <property type="entry name" value="Beta-grasp_dom_sf"/>
</dbReference>
<keyword evidence="5" id="KW-0408">Iron</keyword>
<dbReference type="Gene3D" id="1.10.150.120">
    <property type="entry name" value="[2Fe-2S]-binding domain"/>
    <property type="match status" value="1"/>
</dbReference>
<dbReference type="GO" id="GO:0004854">
    <property type="term" value="F:xanthine dehydrogenase activity"/>
    <property type="evidence" value="ECO:0007669"/>
    <property type="project" value="UniProtKB-EC"/>
</dbReference>
<dbReference type="Gene3D" id="3.30.465.10">
    <property type="match status" value="1"/>
</dbReference>
<keyword evidence="2" id="KW-0479">Metal-binding</keyword>
<dbReference type="InterPro" id="IPR005107">
    <property type="entry name" value="CO_DH_flav_C"/>
</dbReference>
<dbReference type="Gene3D" id="3.10.20.30">
    <property type="match status" value="1"/>
</dbReference>
<dbReference type="SUPFAM" id="SSF56176">
    <property type="entry name" value="FAD-binding/transporter-associated domain-like"/>
    <property type="match status" value="1"/>
</dbReference>
<dbReference type="PROSITE" id="PS00197">
    <property type="entry name" value="2FE2S_FER_1"/>
    <property type="match status" value="1"/>
</dbReference>
<keyword evidence="9" id="KW-1185">Reference proteome</keyword>
<dbReference type="EC" id="1.17.1.4" evidence="8"/>
<dbReference type="Pfam" id="PF00111">
    <property type="entry name" value="Fer2"/>
    <property type="match status" value="1"/>
</dbReference>
<reference evidence="8 9" key="1">
    <citation type="submission" date="2019-01" db="EMBL/GenBank/DDBJ databases">
        <title>Zoogloea oleivorans genome sequencing and assembly.</title>
        <authorList>
            <person name="Tancsics A."/>
            <person name="Farkas M."/>
            <person name="Kriszt B."/>
            <person name="Maroti G."/>
            <person name="Horvath B."/>
        </authorList>
    </citation>
    <scope>NUCLEOTIDE SEQUENCE [LARGE SCALE GENOMIC DNA]</scope>
    <source>
        <strain evidence="8 9">Buc</strain>
    </source>
</reference>
<dbReference type="InterPro" id="IPR036010">
    <property type="entry name" value="2Fe-2S_ferredoxin-like_sf"/>
</dbReference>
<proteinExistence type="predicted"/>
<evidence type="ECO:0000259" key="7">
    <source>
        <dbReference type="PROSITE" id="PS51387"/>
    </source>
</evidence>
<dbReference type="InterPro" id="IPR002888">
    <property type="entry name" value="2Fe-2S-bd"/>
</dbReference>
<comment type="caution">
    <text evidence="8">The sequence shown here is derived from an EMBL/GenBank/DDBJ whole genome shotgun (WGS) entry which is preliminary data.</text>
</comment>
<dbReference type="InterPro" id="IPR036884">
    <property type="entry name" value="2Fe-2S-bd_dom_sf"/>
</dbReference>
<dbReference type="Proteomes" id="UP000389128">
    <property type="component" value="Unassembled WGS sequence"/>
</dbReference>
<evidence type="ECO:0000256" key="2">
    <source>
        <dbReference type="ARBA" id="ARBA00022723"/>
    </source>
</evidence>
<dbReference type="InterPro" id="IPR036683">
    <property type="entry name" value="CO_DH_flav_C_dom_sf"/>
</dbReference>
<dbReference type="Pfam" id="PF03450">
    <property type="entry name" value="CO_deh_flav_C"/>
    <property type="match status" value="1"/>
</dbReference>
<evidence type="ECO:0000313" key="9">
    <source>
        <dbReference type="Proteomes" id="UP000389128"/>
    </source>
</evidence>
<dbReference type="SMART" id="SM01092">
    <property type="entry name" value="CO_deh_flav_C"/>
    <property type="match status" value="1"/>
</dbReference>
<dbReference type="Gene3D" id="3.30.390.50">
    <property type="entry name" value="CO dehydrogenase flavoprotein, C-terminal domain"/>
    <property type="match status" value="1"/>
</dbReference>
<dbReference type="CDD" id="cd00207">
    <property type="entry name" value="fer2"/>
    <property type="match status" value="1"/>
</dbReference>
<evidence type="ECO:0000256" key="5">
    <source>
        <dbReference type="ARBA" id="ARBA00023004"/>
    </source>
</evidence>
<dbReference type="InterPro" id="IPR016166">
    <property type="entry name" value="FAD-bd_PCMH"/>
</dbReference>
<keyword evidence="1" id="KW-0285">Flavoprotein</keyword>
<protein>
    <submittedName>
        <fullName evidence="8">Xanthine dehydrogenase small subunit</fullName>
        <ecNumber evidence="8">1.17.1.4</ecNumber>
    </submittedName>
</protein>
<dbReference type="InterPro" id="IPR016169">
    <property type="entry name" value="FAD-bd_PCMH_sub2"/>
</dbReference>
<keyword evidence="4 8" id="KW-0560">Oxidoreductase</keyword>
<accession>A0A6C2D5I0</accession>
<dbReference type="OrthoDB" id="9179439at2"/>
<dbReference type="PANTHER" id="PTHR45444:SF3">
    <property type="entry name" value="XANTHINE DEHYDROGENASE"/>
    <property type="match status" value="1"/>
</dbReference>
<evidence type="ECO:0000256" key="1">
    <source>
        <dbReference type="ARBA" id="ARBA00022630"/>
    </source>
</evidence>
<dbReference type="SUPFAM" id="SSF47741">
    <property type="entry name" value="CO dehydrogenase ISP C-domain like"/>
    <property type="match status" value="1"/>
</dbReference>
<dbReference type="EMBL" id="SDKK01000004">
    <property type="protein sequence ID" value="TYC60855.1"/>
    <property type="molecule type" value="Genomic_DNA"/>
</dbReference>
<dbReference type="PROSITE" id="PS51387">
    <property type="entry name" value="FAD_PCMH"/>
    <property type="match status" value="1"/>
</dbReference>
<dbReference type="AlphaFoldDB" id="A0A6C2D5I0"/>